<organism evidence="1 2">
    <name type="scientific">Yersinia enterocolitica</name>
    <dbReference type="NCBI Taxonomy" id="630"/>
    <lineage>
        <taxon>Bacteria</taxon>
        <taxon>Pseudomonadati</taxon>
        <taxon>Pseudomonadota</taxon>
        <taxon>Gammaproteobacteria</taxon>
        <taxon>Enterobacterales</taxon>
        <taxon>Yersiniaceae</taxon>
        <taxon>Yersinia</taxon>
    </lineage>
</organism>
<dbReference type="Proteomes" id="UP000041601">
    <property type="component" value="Unassembled WGS sequence"/>
</dbReference>
<name>A0ABM9S2Q1_YEREN</name>
<proteinExistence type="predicted"/>
<comment type="caution">
    <text evidence="1">The sequence shown here is derived from an EMBL/GenBank/DDBJ whole genome shotgun (WGS) entry which is preliminary data.</text>
</comment>
<dbReference type="RefSeq" id="WP_229765239.1">
    <property type="nucleotide sequence ID" value="NZ_CPXJ01000032.1"/>
</dbReference>
<accession>A0ABM9S2Q1</accession>
<dbReference type="EMBL" id="CPXJ01000032">
    <property type="protein sequence ID" value="CND98121.1"/>
    <property type="molecule type" value="Genomic_DNA"/>
</dbReference>
<keyword evidence="2" id="KW-1185">Reference proteome</keyword>
<sequence length="155" mass="17436">MLSKDKLKYPTEITDEQLRYLITAFENKMTEFHPVGREAEIARQLLSLREQLADLKASLPVSVVELNDNLTVAEIRGDIPRRKAVRELYEGALVIGQELFTAAKPAEIPRHIFSMLVNELRDVPAIGCKRQLIIGVLNRHGVIAESVQLDPPANK</sequence>
<gene>
    <name evidence="1" type="ORF">ERS137959_02719</name>
</gene>
<evidence type="ECO:0000313" key="2">
    <source>
        <dbReference type="Proteomes" id="UP000041601"/>
    </source>
</evidence>
<evidence type="ECO:0000313" key="1">
    <source>
        <dbReference type="EMBL" id="CND98121.1"/>
    </source>
</evidence>
<reference evidence="1 2" key="1">
    <citation type="submission" date="2015-03" db="EMBL/GenBank/DDBJ databases">
        <authorList>
            <consortium name="Pathogen Informatics"/>
            <person name="Murphy D."/>
        </authorList>
    </citation>
    <scope>NUCLEOTIDE SEQUENCE [LARGE SCALE GENOMIC DNA]</scope>
    <source>
        <strain evidence="1 2">IP05342</strain>
    </source>
</reference>
<protein>
    <submittedName>
        <fullName evidence="1">Uncharacterized protein</fullName>
    </submittedName>
</protein>